<dbReference type="GO" id="GO:0004739">
    <property type="term" value="F:pyruvate dehydrogenase (acetyl-transferring) activity"/>
    <property type="evidence" value="ECO:0007669"/>
    <property type="project" value="UniProtKB-EC"/>
</dbReference>
<evidence type="ECO:0000313" key="5">
    <source>
        <dbReference type="EMBL" id="SCM79297.1"/>
    </source>
</evidence>
<evidence type="ECO:0000256" key="2">
    <source>
        <dbReference type="ARBA" id="ARBA00023002"/>
    </source>
</evidence>
<comment type="cofactor">
    <cofactor evidence="1">
        <name>thiamine diphosphate</name>
        <dbReference type="ChEBI" id="CHEBI:58937"/>
    </cofactor>
</comment>
<reference evidence="5" key="1">
    <citation type="submission" date="2016-08" db="EMBL/GenBank/DDBJ databases">
        <authorList>
            <person name="Seilhamer J.J."/>
        </authorList>
    </citation>
    <scope>NUCLEOTIDE SEQUENCE</scope>
    <source>
        <strain evidence="5">86</strain>
    </source>
</reference>
<dbReference type="Gene3D" id="3.40.50.970">
    <property type="match status" value="1"/>
</dbReference>
<feature type="domain" description="Dehydrogenase E1 component" evidence="4">
    <location>
        <begin position="14"/>
        <end position="266"/>
    </location>
</feature>
<dbReference type="EMBL" id="FMJD01000013">
    <property type="protein sequence ID" value="SCM79297.1"/>
    <property type="molecule type" value="Genomic_DNA"/>
</dbReference>
<keyword evidence="3" id="KW-0786">Thiamine pyrophosphate</keyword>
<protein>
    <submittedName>
        <fullName evidence="5">Pyruvate dehydrogenase E1 component subunit alpha</fullName>
        <ecNumber evidence="5">1.2.4.1</ecNumber>
    </submittedName>
</protein>
<dbReference type="AlphaFoldDB" id="A0A212LP57"/>
<keyword evidence="2 5" id="KW-0560">Oxidoreductase</keyword>
<dbReference type="PANTHER" id="PTHR11516:SF2">
    <property type="entry name" value="PYRUVATE DEHYDROGENASE ALPHA SUBUNIT"/>
    <property type="match status" value="1"/>
</dbReference>
<name>A0A212LP57_9HYPH</name>
<gene>
    <name evidence="5" type="primary">pdhA</name>
    <name evidence="5" type="ORF">KL86PLE_90331</name>
</gene>
<dbReference type="Pfam" id="PF00676">
    <property type="entry name" value="E1_dh"/>
    <property type="match status" value="1"/>
</dbReference>
<evidence type="ECO:0000256" key="3">
    <source>
        <dbReference type="ARBA" id="ARBA00023052"/>
    </source>
</evidence>
<dbReference type="InterPro" id="IPR050642">
    <property type="entry name" value="PDH_E1_Alpha_Subunit"/>
</dbReference>
<dbReference type="PANTHER" id="PTHR11516">
    <property type="entry name" value="PYRUVATE DEHYDROGENASE E1 COMPONENT, ALPHA SUBUNIT BACTERIAL AND ORGANELLAR"/>
    <property type="match status" value="1"/>
</dbReference>
<accession>A0A212LP57</accession>
<dbReference type="CDD" id="cd02000">
    <property type="entry name" value="TPP_E1_PDC_ADC_BCADC"/>
    <property type="match status" value="1"/>
</dbReference>
<dbReference type="EC" id="1.2.4.1" evidence="5"/>
<organism evidence="5">
    <name type="scientific">uncultured Pleomorphomonas sp</name>
    <dbReference type="NCBI Taxonomy" id="442121"/>
    <lineage>
        <taxon>Bacteria</taxon>
        <taxon>Pseudomonadati</taxon>
        <taxon>Pseudomonadota</taxon>
        <taxon>Alphaproteobacteria</taxon>
        <taxon>Hyphomicrobiales</taxon>
        <taxon>Pleomorphomonadaceae</taxon>
        <taxon>Pleomorphomonas</taxon>
        <taxon>environmental samples</taxon>
    </lineage>
</organism>
<dbReference type="SUPFAM" id="SSF52518">
    <property type="entry name" value="Thiamin diphosphate-binding fold (THDP-binding)"/>
    <property type="match status" value="1"/>
</dbReference>
<proteinExistence type="predicted"/>
<sequence length="296" mass="31804">MGKEHNRADRLLDQMITIRLVEERLLELFSQGKLGGTVHTCIGQEGCAVGLMSALDTERDILFSNHRGHGHYIAYCDDVRGLIAEVMGHPEGVCQGIGGSQHIQRGNFYTNGIQGAAAPIVVGMAFAEKQLGSGAIAVVNLGDGTFGEGAVYEAMNISALWSVPVVFSVEHNHYAQTTPSELGNAGNLAERGSTFGIEIHKADGMNVMDVARAASAAVSLARTESRPQILFMDTYRFAPHSKGDDFRDPAEIAHQLERDPITLLAKSAKIEDQILPLTTRARVRIDAIVSELLGGA</sequence>
<keyword evidence="5" id="KW-0670">Pyruvate</keyword>
<evidence type="ECO:0000259" key="4">
    <source>
        <dbReference type="Pfam" id="PF00676"/>
    </source>
</evidence>
<dbReference type="RefSeq" id="WP_288198472.1">
    <property type="nucleotide sequence ID" value="NZ_LT608334.1"/>
</dbReference>
<evidence type="ECO:0000256" key="1">
    <source>
        <dbReference type="ARBA" id="ARBA00001964"/>
    </source>
</evidence>
<dbReference type="InterPro" id="IPR001017">
    <property type="entry name" value="DH_E1"/>
</dbReference>
<dbReference type="InterPro" id="IPR029061">
    <property type="entry name" value="THDP-binding"/>
</dbReference>
<dbReference type="GO" id="GO:0006086">
    <property type="term" value="P:pyruvate decarboxylation to acetyl-CoA"/>
    <property type="evidence" value="ECO:0007669"/>
    <property type="project" value="TreeGrafter"/>
</dbReference>